<sequence>MIKRILYLFLVSIAVISCKKENEVKHIKTSFGVVTNLKGTDLFSNNDLSQKKDHLNYAAKVEIISFDTVKKISKILYNRQEFYANSADMELLSKEENDKSYFTKDCYCLMGLKEIKTINYPTKYDTVYYFIKDNKIRFIKEVSCYKPDYETYIMHDIEMSKEDYNSAGPNFYSYVTIDRNNFLMGTFFTDQNKSYLECYNKKSTYEVAKNSSKLSEYYKTEDFNYAMSLFNADLLFAKIDNENFVKSLDNFDYKKEDIYIEQGDLSLEKNINIKLYSLNNLEPVAYNDYTIFFNYLREFRIVKKDGKKRYFVKINVVENESSNIAGEYYIDLKEIATFASIAD</sequence>
<dbReference type="OrthoDB" id="1357687at2"/>
<proteinExistence type="predicted"/>
<dbReference type="EMBL" id="FRBT01000001">
    <property type="protein sequence ID" value="SHL32148.1"/>
    <property type="molecule type" value="Genomic_DNA"/>
</dbReference>
<dbReference type="Proteomes" id="UP000184028">
    <property type="component" value="Unassembled WGS sequence"/>
</dbReference>
<dbReference type="RefSeq" id="WP_068841100.1">
    <property type="nucleotide sequence ID" value="NZ_FRBT01000001.1"/>
</dbReference>
<gene>
    <name evidence="1" type="ORF">SAMN05444484_1011102</name>
</gene>
<evidence type="ECO:0000313" key="1">
    <source>
        <dbReference type="EMBL" id="SHL32148.1"/>
    </source>
</evidence>
<dbReference type="PROSITE" id="PS51257">
    <property type="entry name" value="PROKAR_LIPOPROTEIN"/>
    <property type="match status" value="1"/>
</dbReference>
<organism evidence="1 2">
    <name type="scientific">Flavobacterium chilense</name>
    <dbReference type="NCBI Taxonomy" id="946677"/>
    <lineage>
        <taxon>Bacteria</taxon>
        <taxon>Pseudomonadati</taxon>
        <taxon>Bacteroidota</taxon>
        <taxon>Flavobacteriia</taxon>
        <taxon>Flavobacteriales</taxon>
        <taxon>Flavobacteriaceae</taxon>
        <taxon>Flavobacterium</taxon>
    </lineage>
</organism>
<name>A0A1M6ZNN4_9FLAO</name>
<protein>
    <recommendedName>
        <fullName evidence="3">Lipoprotein</fullName>
    </recommendedName>
</protein>
<accession>A0A1M6ZNN4</accession>
<reference evidence="2" key="1">
    <citation type="submission" date="2016-11" db="EMBL/GenBank/DDBJ databases">
        <authorList>
            <person name="Varghese N."/>
            <person name="Submissions S."/>
        </authorList>
    </citation>
    <scope>NUCLEOTIDE SEQUENCE [LARGE SCALE GENOMIC DNA]</scope>
    <source>
        <strain evidence="2">DSM 24724</strain>
    </source>
</reference>
<evidence type="ECO:0008006" key="3">
    <source>
        <dbReference type="Google" id="ProtNLM"/>
    </source>
</evidence>
<keyword evidence="2" id="KW-1185">Reference proteome</keyword>
<dbReference type="AlphaFoldDB" id="A0A1M6ZNN4"/>
<evidence type="ECO:0000313" key="2">
    <source>
        <dbReference type="Proteomes" id="UP000184028"/>
    </source>
</evidence>
<dbReference type="STRING" id="946677.SAMN05444484_1011102"/>